<accession>A0A4S8J3L5</accession>
<organism evidence="2 3">
    <name type="scientific">Musa balbisiana</name>
    <name type="common">Banana</name>
    <dbReference type="NCBI Taxonomy" id="52838"/>
    <lineage>
        <taxon>Eukaryota</taxon>
        <taxon>Viridiplantae</taxon>
        <taxon>Streptophyta</taxon>
        <taxon>Embryophyta</taxon>
        <taxon>Tracheophyta</taxon>
        <taxon>Spermatophyta</taxon>
        <taxon>Magnoliopsida</taxon>
        <taxon>Liliopsida</taxon>
        <taxon>Zingiberales</taxon>
        <taxon>Musaceae</taxon>
        <taxon>Musa</taxon>
    </lineage>
</organism>
<dbReference type="AlphaFoldDB" id="A0A4S8J3L5"/>
<name>A0A4S8J3L5_MUSBA</name>
<feature type="coiled-coil region" evidence="1">
    <location>
        <begin position="6"/>
        <end position="54"/>
    </location>
</feature>
<keyword evidence="3" id="KW-1185">Reference proteome</keyword>
<evidence type="ECO:0000256" key="1">
    <source>
        <dbReference type="SAM" id="Coils"/>
    </source>
</evidence>
<dbReference type="PANTHER" id="PTHR35493">
    <property type="entry name" value="STRUCTURAL MAINTENANCE OF CHROMOSOMES PROTEIN"/>
    <property type="match status" value="1"/>
</dbReference>
<protein>
    <submittedName>
        <fullName evidence="2">Uncharacterized protein</fullName>
    </submittedName>
</protein>
<evidence type="ECO:0000313" key="2">
    <source>
        <dbReference type="EMBL" id="THU55639.1"/>
    </source>
</evidence>
<dbReference type="EMBL" id="PYDT01000007">
    <property type="protein sequence ID" value="THU55639.1"/>
    <property type="molecule type" value="Genomic_DNA"/>
</dbReference>
<keyword evidence="1" id="KW-0175">Coiled coil</keyword>
<dbReference type="Proteomes" id="UP000317650">
    <property type="component" value="Chromosome 11"/>
</dbReference>
<dbReference type="PANTHER" id="PTHR35493:SF1">
    <property type="entry name" value="STRUCTURAL MAINTENANCE OF CHROMOSOMES PROTEIN"/>
    <property type="match status" value="1"/>
</dbReference>
<sequence>MPLRGERELLAQNKEYEVKISELRLLIDEKNEEVEKLKDLCVKQREELKALKDAILFPDVMNSQLQVLLEKQGFELKQAKQVIPCFKKQVTSLTGQLQCLAEDLAEVKADKHTSRTCFDEHLSSPRTPISDQEAANPLEYRSPDCMASDYGSPDEMFLKDLNPCLIPCFSKLKPQGTIVP</sequence>
<comment type="caution">
    <text evidence="2">The sequence shown here is derived from an EMBL/GenBank/DDBJ whole genome shotgun (WGS) entry which is preliminary data.</text>
</comment>
<reference evidence="2 3" key="1">
    <citation type="journal article" date="2019" name="Nat. Plants">
        <title>Genome sequencing of Musa balbisiana reveals subgenome evolution and function divergence in polyploid bananas.</title>
        <authorList>
            <person name="Yao X."/>
        </authorList>
    </citation>
    <scope>NUCLEOTIDE SEQUENCE [LARGE SCALE GENOMIC DNA]</scope>
    <source>
        <strain evidence="3">cv. DH-PKW</strain>
        <tissue evidence="2">Leaves</tissue>
    </source>
</reference>
<proteinExistence type="predicted"/>
<dbReference type="STRING" id="52838.A0A4S8J3L5"/>
<evidence type="ECO:0000313" key="3">
    <source>
        <dbReference type="Proteomes" id="UP000317650"/>
    </source>
</evidence>
<gene>
    <name evidence="2" type="ORF">C4D60_Mb11t08680</name>
</gene>